<keyword evidence="2" id="KW-1185">Reference proteome</keyword>
<organism evidence="1 2">
    <name type="scientific">Actinoplanes missouriensis (strain ATCC 14538 / DSM 43046 / CBS 188.64 / JCM 3121 / NBRC 102363 / NCIMB 12654 / NRRL B-3342 / UNCC 431)</name>
    <dbReference type="NCBI Taxonomy" id="512565"/>
    <lineage>
        <taxon>Bacteria</taxon>
        <taxon>Bacillati</taxon>
        <taxon>Actinomycetota</taxon>
        <taxon>Actinomycetes</taxon>
        <taxon>Micromonosporales</taxon>
        <taxon>Micromonosporaceae</taxon>
        <taxon>Actinoplanes</taxon>
    </lineage>
</organism>
<evidence type="ECO:0000313" key="2">
    <source>
        <dbReference type="Proteomes" id="UP000007882"/>
    </source>
</evidence>
<dbReference type="EMBL" id="AP012319">
    <property type="protein sequence ID" value="BAL87443.1"/>
    <property type="molecule type" value="Genomic_DNA"/>
</dbReference>
<dbReference type="HOGENOM" id="CLU_2314112_0_0_11"/>
<dbReference type="eggNOG" id="COG4118">
    <property type="taxonomic scope" value="Bacteria"/>
</dbReference>
<accession>I0H356</accession>
<dbReference type="KEGG" id="ams:AMIS_22230"/>
<name>I0H356_ACTM4</name>
<sequence length="99" mass="10812">MRIGYHSVAATTAVRWTIRRANCDGELMSAERRERGEEVVRAGGPGARVIPVRRMNRTAVASLAGQLDLTVDWDSPQTNAQISADFEAAGDSRRVDRAS</sequence>
<dbReference type="Proteomes" id="UP000007882">
    <property type="component" value="Chromosome"/>
</dbReference>
<dbReference type="PATRIC" id="fig|512565.3.peg.2220"/>
<protein>
    <submittedName>
        <fullName evidence="1">Uncharacterized protein</fullName>
    </submittedName>
</protein>
<gene>
    <name evidence="1" type="ordered locus">AMIS_22230</name>
</gene>
<proteinExistence type="predicted"/>
<dbReference type="STRING" id="512565.AMIS_22230"/>
<dbReference type="AlphaFoldDB" id="I0H356"/>
<evidence type="ECO:0000313" key="1">
    <source>
        <dbReference type="EMBL" id="BAL87443.1"/>
    </source>
</evidence>
<reference evidence="1 2" key="1">
    <citation type="submission" date="2012-02" db="EMBL/GenBank/DDBJ databases">
        <title>Complete genome sequence of Actinoplanes missouriensis 431 (= NBRC 102363).</title>
        <authorList>
            <person name="Ohnishi Y."/>
            <person name="Ishikawa J."/>
            <person name="Sekine M."/>
            <person name="Hosoyama A."/>
            <person name="Harada T."/>
            <person name="Narita H."/>
            <person name="Hata T."/>
            <person name="Konno Y."/>
            <person name="Tutikane K."/>
            <person name="Fujita N."/>
            <person name="Horinouchi S."/>
            <person name="Hayakawa M."/>
        </authorList>
    </citation>
    <scope>NUCLEOTIDE SEQUENCE [LARGE SCALE GENOMIC DNA]</scope>
    <source>
        <strain evidence="2">ATCC 14538 / DSM 43046 / CBS 188.64 / JCM 3121 / NBRC 102363 / NCIMB 12654 / NRRL B-3342 / UNCC 431</strain>
    </source>
</reference>